<sequence length="117" mass="11868">MTGKHMRSCLTAGAMLVAVLAPDITLAQTSGPSKAQTPPPAEAPDCATPADPSKKGDRVPKQGEELSDTLRNCNGVLKAPEAGDKGIVTPAPDTGNSRVIKPRDVPENANPSNGSGG</sequence>
<evidence type="ECO:0000313" key="3">
    <source>
        <dbReference type="EMBL" id="MQY45430.1"/>
    </source>
</evidence>
<accession>A0A6A8A702</accession>
<feature type="region of interest" description="Disordered" evidence="1">
    <location>
        <begin position="28"/>
        <end position="117"/>
    </location>
</feature>
<organism evidence="3 4">
    <name type="scientific">Endobacterium cereale</name>
    <dbReference type="NCBI Taxonomy" id="2663029"/>
    <lineage>
        <taxon>Bacteria</taxon>
        <taxon>Pseudomonadati</taxon>
        <taxon>Pseudomonadota</taxon>
        <taxon>Alphaproteobacteria</taxon>
        <taxon>Hyphomicrobiales</taxon>
        <taxon>Rhizobiaceae</taxon>
        <taxon>Endobacterium</taxon>
    </lineage>
</organism>
<feature type="compositionally biased region" description="Basic and acidic residues" evidence="1">
    <location>
        <begin position="52"/>
        <end position="64"/>
    </location>
</feature>
<keyword evidence="4" id="KW-1185">Reference proteome</keyword>
<evidence type="ECO:0000313" key="4">
    <source>
        <dbReference type="Proteomes" id="UP000435138"/>
    </source>
</evidence>
<dbReference type="AlphaFoldDB" id="A0A6A8A702"/>
<dbReference type="EMBL" id="WIXI01000032">
    <property type="protein sequence ID" value="MQY45430.1"/>
    <property type="molecule type" value="Genomic_DNA"/>
</dbReference>
<name>A0A6A8A702_9HYPH</name>
<gene>
    <name evidence="3" type="ORF">GAO09_05055</name>
</gene>
<evidence type="ECO:0000256" key="2">
    <source>
        <dbReference type="SAM" id="SignalP"/>
    </source>
</evidence>
<proteinExistence type="predicted"/>
<comment type="caution">
    <text evidence="3">The sequence shown here is derived from an EMBL/GenBank/DDBJ whole genome shotgun (WGS) entry which is preliminary data.</text>
</comment>
<dbReference type="Proteomes" id="UP000435138">
    <property type="component" value="Unassembled WGS sequence"/>
</dbReference>
<reference evidence="3 4" key="1">
    <citation type="submission" date="2019-11" db="EMBL/GenBank/DDBJ databases">
        <title>Genome analysis of Rhizobacterium cereale a novel genus and species isolated from maize roots in North Spain.</title>
        <authorList>
            <person name="Menendez E."/>
            <person name="Flores-Felix J.D."/>
            <person name="Ramirez-Bahena M.-H."/>
            <person name="Igual J.M."/>
            <person name="Garcia-Fraile P."/>
            <person name="Peix A."/>
            <person name="Velazquez E."/>
        </authorList>
    </citation>
    <scope>NUCLEOTIDE SEQUENCE [LARGE SCALE GENOMIC DNA]</scope>
    <source>
        <strain evidence="3 4">RZME27</strain>
    </source>
</reference>
<feature type="chain" id="PRO_5025328945" description="Secreted protein" evidence="2">
    <location>
        <begin position="28"/>
        <end position="117"/>
    </location>
</feature>
<protein>
    <recommendedName>
        <fullName evidence="5">Secreted protein</fullName>
    </recommendedName>
</protein>
<evidence type="ECO:0000256" key="1">
    <source>
        <dbReference type="SAM" id="MobiDB-lite"/>
    </source>
</evidence>
<dbReference type="RefSeq" id="WP_153352962.1">
    <property type="nucleotide sequence ID" value="NZ_JAYKOO010000007.1"/>
</dbReference>
<keyword evidence="2" id="KW-0732">Signal</keyword>
<evidence type="ECO:0008006" key="5">
    <source>
        <dbReference type="Google" id="ProtNLM"/>
    </source>
</evidence>
<feature type="signal peptide" evidence="2">
    <location>
        <begin position="1"/>
        <end position="27"/>
    </location>
</feature>